<gene>
    <name evidence="2" type="ORF">ACFQ11_03755</name>
</gene>
<proteinExistence type="predicted"/>
<keyword evidence="3" id="KW-1185">Reference proteome</keyword>
<dbReference type="Proteomes" id="UP001596972">
    <property type="component" value="Unassembled WGS sequence"/>
</dbReference>
<protein>
    <submittedName>
        <fullName evidence="2">Uncharacterized protein</fullName>
    </submittedName>
</protein>
<sequence length="329" mass="35459">MDPAGTDHADATRGAREPGRGPLPVVAALALGAAVTWGAAVPAAAAPASGADRYLGVWNYDQPDRGTMRNIAEIRCLPAEPDCESFIPGVPAGTPVQVPQIGRIVFTKGAGPGKVVGRTDRGCTWSFEVRGRSLELAYPGQRCTNKVINSDYTLLSWSVRVSGRHETETIKGISHHEEDYGFTLADGARTRDRPEPWPKAARRFAGRWTYDPADPSRMINIVTERRVRPDGTQVAGRSERRGHVDMVVRPDRTIAARTSDGCRWTLAASGNTAELSPPGQTCRRAGETVTLDFWQVASDGRRQASIMNGTVRRAGGTSTFLLNAGALSR</sequence>
<reference evidence="3" key="1">
    <citation type="journal article" date="2019" name="Int. J. Syst. Evol. Microbiol.">
        <title>The Global Catalogue of Microorganisms (GCM) 10K type strain sequencing project: providing services to taxonomists for standard genome sequencing and annotation.</title>
        <authorList>
            <consortium name="The Broad Institute Genomics Platform"/>
            <consortium name="The Broad Institute Genome Sequencing Center for Infectious Disease"/>
            <person name="Wu L."/>
            <person name="Ma J."/>
        </authorList>
    </citation>
    <scope>NUCLEOTIDE SEQUENCE [LARGE SCALE GENOMIC DNA]</scope>
    <source>
        <strain evidence="3">JCM 31202</strain>
    </source>
</reference>
<accession>A0ABW3EGP2</accession>
<evidence type="ECO:0000256" key="1">
    <source>
        <dbReference type="SAM" id="MobiDB-lite"/>
    </source>
</evidence>
<evidence type="ECO:0000313" key="2">
    <source>
        <dbReference type="EMBL" id="MFD0899493.1"/>
    </source>
</evidence>
<dbReference type="RefSeq" id="WP_378296342.1">
    <property type="nucleotide sequence ID" value="NZ_JBHTJA010000003.1"/>
</dbReference>
<name>A0ABW3EGP2_9ACTN</name>
<feature type="compositionally biased region" description="Basic and acidic residues" evidence="1">
    <location>
        <begin position="1"/>
        <end position="19"/>
    </location>
</feature>
<organism evidence="2 3">
    <name type="scientific">Actinomadura sediminis</name>
    <dbReference type="NCBI Taxonomy" id="1038904"/>
    <lineage>
        <taxon>Bacteria</taxon>
        <taxon>Bacillati</taxon>
        <taxon>Actinomycetota</taxon>
        <taxon>Actinomycetes</taxon>
        <taxon>Streptosporangiales</taxon>
        <taxon>Thermomonosporaceae</taxon>
        <taxon>Actinomadura</taxon>
    </lineage>
</organism>
<evidence type="ECO:0000313" key="3">
    <source>
        <dbReference type="Proteomes" id="UP001596972"/>
    </source>
</evidence>
<dbReference type="EMBL" id="JBHTJA010000003">
    <property type="protein sequence ID" value="MFD0899493.1"/>
    <property type="molecule type" value="Genomic_DNA"/>
</dbReference>
<feature type="region of interest" description="Disordered" evidence="1">
    <location>
        <begin position="1"/>
        <end position="20"/>
    </location>
</feature>
<comment type="caution">
    <text evidence="2">The sequence shown here is derived from an EMBL/GenBank/DDBJ whole genome shotgun (WGS) entry which is preliminary data.</text>
</comment>